<feature type="transmembrane region" description="Helical" evidence="1">
    <location>
        <begin position="50"/>
        <end position="70"/>
    </location>
</feature>
<accession>A0A1I5V074</accession>
<organism evidence="2 3">
    <name type="scientific">Amycolatopsis rubida</name>
    <dbReference type="NCBI Taxonomy" id="112413"/>
    <lineage>
        <taxon>Bacteria</taxon>
        <taxon>Bacillati</taxon>
        <taxon>Actinomycetota</taxon>
        <taxon>Actinomycetes</taxon>
        <taxon>Pseudonocardiales</taxon>
        <taxon>Pseudonocardiaceae</taxon>
        <taxon>Amycolatopsis</taxon>
    </lineage>
</organism>
<gene>
    <name evidence="2" type="ORF">SAMN05421854_108160</name>
</gene>
<protein>
    <submittedName>
        <fullName evidence="2">Uncharacterized protein</fullName>
    </submittedName>
</protein>
<dbReference type="STRING" id="112413.SAMN05421854_108160"/>
<evidence type="ECO:0000313" key="2">
    <source>
        <dbReference type="EMBL" id="SFQ00913.1"/>
    </source>
</evidence>
<sequence length="76" mass="8051">MFRRRRPAAFGVLAVGVSLGWQPLFAAGPGRAGFPDPPPSCGPACANPAEWGRVLVGGALLALLHLRYLADRTQVR</sequence>
<evidence type="ECO:0000313" key="3">
    <source>
        <dbReference type="Proteomes" id="UP000199137"/>
    </source>
</evidence>
<keyword evidence="1" id="KW-0472">Membrane</keyword>
<name>A0A1I5V074_9PSEU</name>
<evidence type="ECO:0000256" key="1">
    <source>
        <dbReference type="SAM" id="Phobius"/>
    </source>
</evidence>
<dbReference type="AlphaFoldDB" id="A0A1I5V074"/>
<dbReference type="EMBL" id="FOWC01000008">
    <property type="protein sequence ID" value="SFQ00913.1"/>
    <property type="molecule type" value="Genomic_DNA"/>
</dbReference>
<reference evidence="2 3" key="1">
    <citation type="submission" date="2016-10" db="EMBL/GenBank/DDBJ databases">
        <authorList>
            <person name="de Groot N.N."/>
        </authorList>
    </citation>
    <scope>NUCLEOTIDE SEQUENCE [LARGE SCALE GENOMIC DNA]</scope>
    <source>
        <strain evidence="2 3">DSM 44637</strain>
    </source>
</reference>
<proteinExistence type="predicted"/>
<dbReference type="Proteomes" id="UP000199137">
    <property type="component" value="Unassembled WGS sequence"/>
</dbReference>
<keyword evidence="1" id="KW-0812">Transmembrane</keyword>
<keyword evidence="1" id="KW-1133">Transmembrane helix</keyword>